<dbReference type="InterPro" id="IPR050597">
    <property type="entry name" value="Cytochrome_c_Oxidase_Subunit"/>
</dbReference>
<gene>
    <name evidence="6" type="primary">cycA_1</name>
    <name evidence="6" type="ORF">CODIS_05140</name>
</gene>
<dbReference type="Gene3D" id="1.10.760.10">
    <property type="entry name" value="Cytochrome c-like domain"/>
    <property type="match status" value="2"/>
</dbReference>
<evidence type="ECO:0000256" key="1">
    <source>
        <dbReference type="ARBA" id="ARBA00022617"/>
    </source>
</evidence>
<dbReference type="AlphaFoldDB" id="A0A7Z0VPI9"/>
<sequence>MPNANAGWDNADLERIEAMSLDPDHARGRAVYETCAVCHMPEGWGTPNGAYPQIAGQHRSVVIKQLADIRAKNRDNPSMYPFAIPEEIGGAQAIADVAHYIESLKMTTATGKGDGSDLEHGEKLYKQYCIECHGDQGQGQFEKAYPAIHGQHYNYLLRQLIWIQNGKRRNSNKEMVKVIGTFDNRDFKAISDYVSRMLPVAERRSERTWKDRGLQER</sequence>
<keyword evidence="3 4" id="KW-0408">Iron</keyword>
<protein>
    <submittedName>
        <fullName evidence="6">Cytochrome c4</fullName>
    </submittedName>
</protein>
<evidence type="ECO:0000313" key="6">
    <source>
        <dbReference type="EMBL" id="ODJ89415.1"/>
    </source>
</evidence>
<dbReference type="SUPFAM" id="SSF46626">
    <property type="entry name" value="Cytochrome c"/>
    <property type="match status" value="2"/>
</dbReference>
<proteinExistence type="predicted"/>
<dbReference type="RefSeq" id="WP_069121136.1">
    <property type="nucleotide sequence ID" value="NZ_MARB01000002.1"/>
</dbReference>
<name>A0A7Z0VPI9_9GAMM</name>
<dbReference type="PROSITE" id="PS51007">
    <property type="entry name" value="CYTC"/>
    <property type="match status" value="2"/>
</dbReference>
<evidence type="ECO:0000256" key="4">
    <source>
        <dbReference type="PROSITE-ProRule" id="PRU00433"/>
    </source>
</evidence>
<feature type="domain" description="Cytochrome c" evidence="5">
    <location>
        <begin position="23"/>
        <end position="105"/>
    </location>
</feature>
<dbReference type="PANTHER" id="PTHR33751:SF1">
    <property type="entry name" value="CBB3-TYPE CYTOCHROME C OXIDASE SUBUNIT FIXP"/>
    <property type="match status" value="1"/>
</dbReference>
<dbReference type="GO" id="GO:0046872">
    <property type="term" value="F:metal ion binding"/>
    <property type="evidence" value="ECO:0007669"/>
    <property type="project" value="UniProtKB-KW"/>
</dbReference>
<dbReference type="GO" id="GO:0009055">
    <property type="term" value="F:electron transfer activity"/>
    <property type="evidence" value="ECO:0007669"/>
    <property type="project" value="InterPro"/>
</dbReference>
<comment type="caution">
    <text evidence="6">The sequence shown here is derived from an EMBL/GenBank/DDBJ whole genome shotgun (WGS) entry which is preliminary data.</text>
</comment>
<dbReference type="Pfam" id="PF13442">
    <property type="entry name" value="Cytochrome_CBB3"/>
    <property type="match status" value="1"/>
</dbReference>
<accession>A0A7Z0VPI9</accession>
<feature type="domain" description="Cytochrome c" evidence="5">
    <location>
        <begin position="116"/>
        <end position="198"/>
    </location>
</feature>
<dbReference type="EMBL" id="MARB01000002">
    <property type="protein sequence ID" value="ODJ89415.1"/>
    <property type="molecule type" value="Genomic_DNA"/>
</dbReference>
<evidence type="ECO:0000259" key="5">
    <source>
        <dbReference type="PROSITE" id="PS51007"/>
    </source>
</evidence>
<dbReference type="OrthoDB" id="9779283at2"/>
<dbReference type="Pfam" id="PF00034">
    <property type="entry name" value="Cytochrom_C"/>
    <property type="match status" value="1"/>
</dbReference>
<dbReference type="PANTHER" id="PTHR33751">
    <property type="entry name" value="CBB3-TYPE CYTOCHROME C OXIDASE SUBUNIT FIXP"/>
    <property type="match status" value="1"/>
</dbReference>
<keyword evidence="1 4" id="KW-0349">Heme</keyword>
<evidence type="ECO:0000256" key="3">
    <source>
        <dbReference type="ARBA" id="ARBA00023004"/>
    </source>
</evidence>
<dbReference type="InterPro" id="IPR009056">
    <property type="entry name" value="Cyt_c-like_dom"/>
</dbReference>
<reference evidence="6 7" key="1">
    <citation type="submission" date="2016-06" db="EMBL/GenBank/DDBJ databases">
        <title>Genome sequence of endosymbiont of Candidatus Endolucinida thiodiazotropha.</title>
        <authorList>
            <person name="Poehlein A."/>
            <person name="Koenig S."/>
            <person name="Heiden S.E."/>
            <person name="Thuermer A."/>
            <person name="Voget S."/>
            <person name="Daniel R."/>
            <person name="Markert S."/>
            <person name="Gros O."/>
            <person name="Schweder T."/>
        </authorList>
    </citation>
    <scope>NUCLEOTIDE SEQUENCE [LARGE SCALE GENOMIC DNA]</scope>
    <source>
        <strain evidence="6 7">COS</strain>
    </source>
</reference>
<keyword evidence="7" id="KW-1185">Reference proteome</keyword>
<keyword evidence="2 4" id="KW-0479">Metal-binding</keyword>
<dbReference type="Proteomes" id="UP000094769">
    <property type="component" value="Unassembled WGS sequence"/>
</dbReference>
<evidence type="ECO:0000313" key="7">
    <source>
        <dbReference type="Proteomes" id="UP000094769"/>
    </source>
</evidence>
<evidence type="ECO:0000256" key="2">
    <source>
        <dbReference type="ARBA" id="ARBA00022723"/>
    </source>
</evidence>
<organism evidence="6 7">
    <name type="scientific">Candidatus Thiodiazotropha endolucinida</name>
    <dbReference type="NCBI Taxonomy" id="1655433"/>
    <lineage>
        <taxon>Bacteria</taxon>
        <taxon>Pseudomonadati</taxon>
        <taxon>Pseudomonadota</taxon>
        <taxon>Gammaproteobacteria</taxon>
        <taxon>Chromatiales</taxon>
        <taxon>Sedimenticolaceae</taxon>
        <taxon>Candidatus Thiodiazotropha</taxon>
    </lineage>
</organism>
<dbReference type="InterPro" id="IPR036909">
    <property type="entry name" value="Cyt_c-like_dom_sf"/>
</dbReference>
<dbReference type="GO" id="GO:0020037">
    <property type="term" value="F:heme binding"/>
    <property type="evidence" value="ECO:0007669"/>
    <property type="project" value="InterPro"/>
</dbReference>